<sequence>MDLCGPMRVETINGKRYILIIVDNYSRYTWVYFLHTKDEASEMIIKFINQIQRNMKLQVLKVRFDNGTEFKNEKLRSYYENLGIIHQKLIARTPQQNGVVEHRNQTLVGAARTMLIFSRSPEFLWAEAISKACFTQNRSLVHTRRFDLIPSKEDLDNLFGPLYEEYEEMRTPKVSNNSATNTLNNDDTPSYSSIIVEDHEAPHLVSSSEKTIANELMRNLL</sequence>
<dbReference type="Pfam" id="PF00665">
    <property type="entry name" value="rve"/>
    <property type="match status" value="1"/>
</dbReference>
<keyword evidence="3" id="KW-1185">Reference proteome</keyword>
<dbReference type="InterPro" id="IPR036397">
    <property type="entry name" value="RNaseH_sf"/>
</dbReference>
<reference evidence="2" key="2">
    <citation type="submission" date="2022-01" db="EMBL/GenBank/DDBJ databases">
        <authorList>
            <person name="Yamashiro T."/>
            <person name="Shiraishi A."/>
            <person name="Satake H."/>
            <person name="Nakayama K."/>
        </authorList>
    </citation>
    <scope>NUCLEOTIDE SEQUENCE</scope>
</reference>
<dbReference type="Gene3D" id="3.30.420.10">
    <property type="entry name" value="Ribonuclease H-like superfamily/Ribonuclease H"/>
    <property type="match status" value="1"/>
</dbReference>
<dbReference type="Proteomes" id="UP001151760">
    <property type="component" value="Unassembled WGS sequence"/>
</dbReference>
<dbReference type="InterPro" id="IPR039537">
    <property type="entry name" value="Retrotran_Ty1/copia-like"/>
</dbReference>
<feature type="domain" description="Integrase catalytic" evidence="1">
    <location>
        <begin position="1"/>
        <end position="158"/>
    </location>
</feature>
<dbReference type="EMBL" id="BQNB010009789">
    <property type="protein sequence ID" value="GJS68422.1"/>
    <property type="molecule type" value="Genomic_DNA"/>
</dbReference>
<evidence type="ECO:0000313" key="2">
    <source>
        <dbReference type="EMBL" id="GJS68422.1"/>
    </source>
</evidence>
<comment type="caution">
    <text evidence="2">The sequence shown here is derived from an EMBL/GenBank/DDBJ whole genome shotgun (WGS) entry which is preliminary data.</text>
</comment>
<dbReference type="PANTHER" id="PTHR42648">
    <property type="entry name" value="TRANSPOSASE, PUTATIVE-RELATED"/>
    <property type="match status" value="1"/>
</dbReference>
<name>A0ABQ4XTV2_9ASTR</name>
<dbReference type="PANTHER" id="PTHR42648:SF18">
    <property type="entry name" value="RETROTRANSPOSON, UNCLASSIFIED-LIKE PROTEIN"/>
    <property type="match status" value="1"/>
</dbReference>
<dbReference type="PROSITE" id="PS50994">
    <property type="entry name" value="INTEGRASE"/>
    <property type="match status" value="1"/>
</dbReference>
<accession>A0ABQ4XTV2</accession>
<organism evidence="2 3">
    <name type="scientific">Tanacetum coccineum</name>
    <dbReference type="NCBI Taxonomy" id="301880"/>
    <lineage>
        <taxon>Eukaryota</taxon>
        <taxon>Viridiplantae</taxon>
        <taxon>Streptophyta</taxon>
        <taxon>Embryophyta</taxon>
        <taxon>Tracheophyta</taxon>
        <taxon>Spermatophyta</taxon>
        <taxon>Magnoliopsida</taxon>
        <taxon>eudicotyledons</taxon>
        <taxon>Gunneridae</taxon>
        <taxon>Pentapetalae</taxon>
        <taxon>asterids</taxon>
        <taxon>campanulids</taxon>
        <taxon>Asterales</taxon>
        <taxon>Asteraceae</taxon>
        <taxon>Asteroideae</taxon>
        <taxon>Anthemideae</taxon>
        <taxon>Anthemidinae</taxon>
        <taxon>Tanacetum</taxon>
    </lineage>
</organism>
<dbReference type="InterPro" id="IPR001584">
    <property type="entry name" value="Integrase_cat-core"/>
</dbReference>
<protein>
    <submittedName>
        <fullName evidence="2">Retrovirus-related pol polyprotein from transposon TNT 1-94</fullName>
    </submittedName>
</protein>
<dbReference type="InterPro" id="IPR012337">
    <property type="entry name" value="RNaseH-like_sf"/>
</dbReference>
<proteinExistence type="predicted"/>
<reference evidence="2" key="1">
    <citation type="journal article" date="2022" name="Int. J. Mol. Sci.">
        <title>Draft Genome of Tanacetum Coccineum: Genomic Comparison of Closely Related Tanacetum-Family Plants.</title>
        <authorList>
            <person name="Yamashiro T."/>
            <person name="Shiraishi A."/>
            <person name="Nakayama K."/>
            <person name="Satake H."/>
        </authorList>
    </citation>
    <scope>NUCLEOTIDE SEQUENCE</scope>
</reference>
<dbReference type="SUPFAM" id="SSF53098">
    <property type="entry name" value="Ribonuclease H-like"/>
    <property type="match status" value="1"/>
</dbReference>
<evidence type="ECO:0000313" key="3">
    <source>
        <dbReference type="Proteomes" id="UP001151760"/>
    </source>
</evidence>
<evidence type="ECO:0000259" key="1">
    <source>
        <dbReference type="PROSITE" id="PS50994"/>
    </source>
</evidence>
<gene>
    <name evidence="2" type="ORF">Tco_0682987</name>
</gene>